<feature type="compositionally biased region" description="Acidic residues" evidence="1">
    <location>
        <begin position="243"/>
        <end position="253"/>
    </location>
</feature>
<name>A0A9E6MSJ9_9ACTN</name>
<dbReference type="EMBL" id="CP072829">
    <property type="protein sequence ID" value="QTU85167.1"/>
    <property type="molecule type" value="Genomic_DNA"/>
</dbReference>
<dbReference type="PANTHER" id="PTHR35596:SF1">
    <property type="entry name" value="MICROBIAL-TYPE PARG CATALYTIC DOMAIN-CONTAINING PROTEIN"/>
    <property type="match status" value="1"/>
</dbReference>
<evidence type="ECO:0000313" key="4">
    <source>
        <dbReference type="EMBL" id="QTU85167.1"/>
    </source>
</evidence>
<dbReference type="InterPro" id="IPR043472">
    <property type="entry name" value="Macro_dom-like"/>
</dbReference>
<dbReference type="KEGG" id="ebz:J7S26_01820"/>
<keyword evidence="5" id="KW-1185">Reference proteome</keyword>
<evidence type="ECO:0000259" key="2">
    <source>
        <dbReference type="Pfam" id="PF10021"/>
    </source>
</evidence>
<dbReference type="AlphaFoldDB" id="A0A9E6MSJ9"/>
<gene>
    <name evidence="3" type="ORF">GMI68_00280</name>
    <name evidence="4" type="ORF">J7S26_01820</name>
</gene>
<reference evidence="4" key="2">
    <citation type="submission" date="2021-04" db="EMBL/GenBank/DDBJ databases">
        <title>Novel species in family Eggerthellaceae.</title>
        <authorList>
            <person name="Zhang G."/>
        </authorList>
    </citation>
    <scope>NUCLEOTIDE SEQUENCE</scope>
    <source>
        <strain evidence="4">Zg-886</strain>
    </source>
</reference>
<reference evidence="3 5" key="1">
    <citation type="submission" date="2019-11" db="EMBL/GenBank/DDBJ databases">
        <title>Eggerthellaceae novel genus isolated from the rectal contents of marmort.</title>
        <authorList>
            <person name="Zhang G."/>
        </authorList>
    </citation>
    <scope>NUCLEOTIDE SEQUENCE [LARGE SCALE GENOMIC DNA]</scope>
    <source>
        <strain evidence="3">Zg-886</strain>
        <strain evidence="5">zg-886</strain>
    </source>
</reference>
<dbReference type="Proteomes" id="UP000636394">
    <property type="component" value="Unassembled WGS sequence"/>
</dbReference>
<dbReference type="InterPro" id="IPR012664">
    <property type="entry name" value="CHP02452"/>
</dbReference>
<evidence type="ECO:0000313" key="3">
    <source>
        <dbReference type="EMBL" id="NHM13222.1"/>
    </source>
</evidence>
<sequence>MRGAFASDTAATVEKATIYEDGSMRAPELPEPPFEATETSVTTRFAPSALADAAGKTVMVSPVSFTRPGGAYEDGAFGPEQIICSESNLYPVLQGIKAAYHDKNRGYAAGQLFTDRAAYLPDVVFSSGGAVRKADILAIAEPNRTRALENHRSAAEADRAIVDRIASLLNIAAANEAETLIVGAFGTGRSGYADDVVIGLFREWIEAHPGAIKTIVFAVPRGAFDAFNEAFGKPAVETPVVVEEEEDDEDEDDWRQYLPEGVTVR</sequence>
<dbReference type="InterPro" id="IPR019261">
    <property type="entry name" value="PARG_cat_microbial"/>
</dbReference>
<dbReference type="Pfam" id="PF10021">
    <property type="entry name" value="PARG_cat_microb"/>
    <property type="match status" value="1"/>
</dbReference>
<organism evidence="4 6">
    <name type="scientific">Xiamenia xianingshaonis</name>
    <dbReference type="NCBI Taxonomy" id="2682776"/>
    <lineage>
        <taxon>Bacteria</taxon>
        <taxon>Bacillati</taxon>
        <taxon>Actinomycetota</taxon>
        <taxon>Coriobacteriia</taxon>
        <taxon>Eggerthellales</taxon>
        <taxon>Eggerthellaceae</taxon>
        <taxon>Xiamenia</taxon>
    </lineage>
</organism>
<proteinExistence type="predicted"/>
<evidence type="ECO:0000313" key="5">
    <source>
        <dbReference type="Proteomes" id="UP000636394"/>
    </source>
</evidence>
<evidence type="ECO:0000256" key="1">
    <source>
        <dbReference type="SAM" id="MobiDB-lite"/>
    </source>
</evidence>
<accession>A0A9E6MSJ9</accession>
<dbReference type="EMBL" id="WPCR01000001">
    <property type="protein sequence ID" value="NHM13222.1"/>
    <property type="molecule type" value="Genomic_DNA"/>
</dbReference>
<dbReference type="Proteomes" id="UP000671910">
    <property type="component" value="Chromosome"/>
</dbReference>
<dbReference type="PANTHER" id="PTHR35596">
    <property type="entry name" value="DUF2263 DOMAIN-CONTAINING PROTEIN"/>
    <property type="match status" value="1"/>
</dbReference>
<dbReference type="NCBIfam" id="TIGR02452">
    <property type="entry name" value="TIGR02452 family protein"/>
    <property type="match status" value="1"/>
</dbReference>
<feature type="region of interest" description="Disordered" evidence="1">
    <location>
        <begin position="243"/>
        <end position="265"/>
    </location>
</feature>
<evidence type="ECO:0000313" key="6">
    <source>
        <dbReference type="Proteomes" id="UP000671910"/>
    </source>
</evidence>
<protein>
    <submittedName>
        <fullName evidence="4">TIGR02452 family protein</fullName>
    </submittedName>
</protein>
<dbReference type="Gene3D" id="3.40.220.10">
    <property type="entry name" value="Leucine Aminopeptidase, subunit E, domain 1"/>
    <property type="match status" value="1"/>
</dbReference>
<feature type="domain" description="Microbial-type PARG catalytic" evidence="2">
    <location>
        <begin position="7"/>
        <end position="125"/>
    </location>
</feature>